<sequence length="541" mass="59517">MNKVDVSTEMFDVAIIGYGPTGLALAYWLGRAGHKTVVADRWPELYSLPRAGHVDGEIMRLFQRMGMGEEIAGNSSVTKVTVVRDCDGEVLTSVPAEESDQGWEAHYSLFQPHLERALDARVRATGNVTVLQGWQAENIERRVDKTVKVSLAEGIGVRGVWGATGATMDVSARWLIGADGANSVVADFIDSTPEDLGYKARALVIFAERLDPTVGADMPDSEVGMNLTRPYVALRESGKRFARWEFMVHEHESTADMSAPEVAWKLIAPWGFTPDGARLVRHSVFEFRTILAEKWRDANILLAGDAAHRMPPHQGQGMCSGQRDAVGLAWRLDLVLRGVADGRLLDSYMEERRPHVRQLTINSAERGQQFWLTDPESGRQRDARMREGLLGDNLNKSYGAVPALTEGVLMKDVAGAVAPAGQLSPQFEVSVAGRRTLLDDVVGNGWLLIVRDAAALELLSSRANAAMQQISAYVWVADGQRPDDGPQDVDSSYNDWLDRLGLHCVLIRPDCYIFGGARDAEEMNYLSDSLLGQLHLNARLV</sequence>
<dbReference type="PANTHER" id="PTHR43476:SF3">
    <property type="entry name" value="FAD-BINDING MONOOXYGENASE"/>
    <property type="match status" value="1"/>
</dbReference>
<reference evidence="3 4" key="1">
    <citation type="submission" date="2018-11" db="EMBL/GenBank/DDBJ databases">
        <title>Microbial catabolism of amino acid.</title>
        <authorList>
            <person name="Hibi M."/>
            <person name="Ogawa J."/>
        </authorList>
    </citation>
    <scope>NUCLEOTIDE SEQUENCE [LARGE SCALE GENOMIC DNA]</scope>
    <source>
        <strain evidence="3 4">C31-06</strain>
    </source>
</reference>
<keyword evidence="1" id="KW-0560">Oxidoreductase</keyword>
<dbReference type="Gene3D" id="3.50.50.60">
    <property type="entry name" value="FAD/NAD(P)-binding domain"/>
    <property type="match status" value="1"/>
</dbReference>
<evidence type="ECO:0000313" key="3">
    <source>
        <dbReference type="EMBL" id="GCE38862.1"/>
    </source>
</evidence>
<dbReference type="GO" id="GO:0071949">
    <property type="term" value="F:FAD binding"/>
    <property type="evidence" value="ECO:0007669"/>
    <property type="project" value="InterPro"/>
</dbReference>
<keyword evidence="3" id="KW-0503">Monooxygenase</keyword>
<evidence type="ECO:0000256" key="1">
    <source>
        <dbReference type="ARBA" id="ARBA00023002"/>
    </source>
</evidence>
<dbReference type="InterPro" id="IPR002938">
    <property type="entry name" value="FAD-bd"/>
</dbReference>
<dbReference type="InterPro" id="IPR050631">
    <property type="entry name" value="PheA/TfdB_FAD_monoxygenase"/>
</dbReference>
<proteinExistence type="predicted"/>
<dbReference type="InterPro" id="IPR036188">
    <property type="entry name" value="FAD/NAD-bd_sf"/>
</dbReference>
<feature type="domain" description="FAD-binding" evidence="2">
    <location>
        <begin position="11"/>
        <end position="361"/>
    </location>
</feature>
<dbReference type="GO" id="GO:0008688">
    <property type="term" value="F:3-(3-hydroxyphenyl)propionate hydroxylase activity"/>
    <property type="evidence" value="ECO:0007669"/>
    <property type="project" value="TreeGrafter"/>
</dbReference>
<dbReference type="SUPFAM" id="SSF51905">
    <property type="entry name" value="FAD/NAD(P)-binding domain"/>
    <property type="match status" value="1"/>
</dbReference>
<dbReference type="Proteomes" id="UP000287519">
    <property type="component" value="Unassembled WGS sequence"/>
</dbReference>
<organism evidence="3 4">
    <name type="scientific">Rhodococcus wratislaviensis</name>
    <name type="common">Tsukamurella wratislaviensis</name>
    <dbReference type="NCBI Taxonomy" id="44752"/>
    <lineage>
        <taxon>Bacteria</taxon>
        <taxon>Bacillati</taxon>
        <taxon>Actinomycetota</taxon>
        <taxon>Actinomycetes</taxon>
        <taxon>Mycobacteriales</taxon>
        <taxon>Nocardiaceae</taxon>
        <taxon>Rhodococcus</taxon>
    </lineage>
</organism>
<dbReference type="GO" id="GO:0019622">
    <property type="term" value="P:3-(3-hydroxy)phenylpropionate catabolic process"/>
    <property type="evidence" value="ECO:0007669"/>
    <property type="project" value="TreeGrafter"/>
</dbReference>
<keyword evidence="4" id="KW-1185">Reference proteome</keyword>
<comment type="caution">
    <text evidence="3">The sequence shown here is derived from an EMBL/GenBank/DDBJ whole genome shotgun (WGS) entry which is preliminary data.</text>
</comment>
<dbReference type="NCBIfam" id="NF004829">
    <property type="entry name" value="PRK06183.1-3"/>
    <property type="match status" value="1"/>
</dbReference>
<accession>A0A402C5N7</accession>
<dbReference type="EMBL" id="BHYM01000022">
    <property type="protein sequence ID" value="GCE38862.1"/>
    <property type="molecule type" value="Genomic_DNA"/>
</dbReference>
<evidence type="ECO:0000259" key="2">
    <source>
        <dbReference type="Pfam" id="PF01494"/>
    </source>
</evidence>
<dbReference type="Gene3D" id="3.30.70.2450">
    <property type="match status" value="1"/>
</dbReference>
<dbReference type="Pfam" id="PF01494">
    <property type="entry name" value="FAD_binding_3"/>
    <property type="match status" value="1"/>
</dbReference>
<name>A0A402C5N7_RHOWR</name>
<dbReference type="PANTHER" id="PTHR43476">
    <property type="entry name" value="3-(3-HYDROXY-PHENYL)PROPIONATE/3-HYDROXYCINNAMIC ACID HYDROXYLASE"/>
    <property type="match status" value="1"/>
</dbReference>
<dbReference type="AlphaFoldDB" id="A0A402C5N7"/>
<dbReference type="PRINTS" id="PR00420">
    <property type="entry name" value="RNGMNOXGNASE"/>
</dbReference>
<gene>
    <name evidence="3" type="ORF">Rhow_002386</name>
</gene>
<dbReference type="OrthoDB" id="8670884at2"/>
<protein>
    <submittedName>
        <fullName evidence="3">Monooxygenase, FAD-binding</fullName>
    </submittedName>
</protein>
<evidence type="ECO:0000313" key="4">
    <source>
        <dbReference type="Proteomes" id="UP000287519"/>
    </source>
</evidence>